<gene>
    <name evidence="6" type="ORF">EV693_102116</name>
</gene>
<dbReference type="InterPro" id="IPR014031">
    <property type="entry name" value="Ketoacyl_synth_C"/>
</dbReference>
<dbReference type="OrthoDB" id="9808669at2"/>
<dbReference type="Pfam" id="PF02801">
    <property type="entry name" value="Ketoacyl-synt_C"/>
    <property type="match status" value="1"/>
</dbReference>
<proteinExistence type="inferred from homology"/>
<dbReference type="RefSeq" id="WP_132500691.1">
    <property type="nucleotide sequence ID" value="NZ_LVXA01000001.1"/>
</dbReference>
<dbReference type="SMART" id="SM00825">
    <property type="entry name" value="PKS_KS"/>
    <property type="match status" value="1"/>
</dbReference>
<feature type="domain" description="Ketosynthase family 3 (KS3)" evidence="5">
    <location>
        <begin position="6"/>
        <end position="398"/>
    </location>
</feature>
<dbReference type="GO" id="GO:0004315">
    <property type="term" value="F:3-oxoacyl-[acyl-carrier-protein] synthase activity"/>
    <property type="evidence" value="ECO:0007669"/>
    <property type="project" value="InterPro"/>
</dbReference>
<evidence type="ECO:0000313" key="7">
    <source>
        <dbReference type="Proteomes" id="UP000295537"/>
    </source>
</evidence>
<keyword evidence="7" id="KW-1185">Reference proteome</keyword>
<dbReference type="AlphaFoldDB" id="A0A4R2NBH8"/>
<dbReference type="Gene3D" id="3.40.47.10">
    <property type="match status" value="1"/>
</dbReference>
<reference evidence="6 7" key="1">
    <citation type="submission" date="2019-03" db="EMBL/GenBank/DDBJ databases">
        <title>Genomic Encyclopedia of Type Strains, Phase IV (KMG-IV): sequencing the most valuable type-strain genomes for metagenomic binning, comparative biology and taxonomic classification.</title>
        <authorList>
            <person name="Goeker M."/>
        </authorList>
    </citation>
    <scope>NUCLEOTIDE SEQUENCE [LARGE SCALE GENOMIC DNA]</scope>
    <source>
        <strain evidence="6 7">DSM 16380</strain>
    </source>
</reference>
<evidence type="ECO:0000256" key="3">
    <source>
        <dbReference type="ARBA" id="ARBA00022679"/>
    </source>
</evidence>
<dbReference type="PROSITE" id="PS00606">
    <property type="entry name" value="KS3_1"/>
    <property type="match status" value="1"/>
</dbReference>
<keyword evidence="3 4" id="KW-0808">Transferase</keyword>
<dbReference type="UniPathway" id="UPA00094"/>
<comment type="pathway">
    <text evidence="1">Lipid metabolism; fatty acid biosynthesis.</text>
</comment>
<evidence type="ECO:0000313" key="6">
    <source>
        <dbReference type="EMBL" id="TCP18437.1"/>
    </source>
</evidence>
<dbReference type="InterPro" id="IPR000794">
    <property type="entry name" value="Beta-ketoacyl_synthase"/>
</dbReference>
<evidence type="ECO:0000256" key="1">
    <source>
        <dbReference type="ARBA" id="ARBA00005194"/>
    </source>
</evidence>
<dbReference type="GO" id="GO:0006633">
    <property type="term" value="P:fatty acid biosynthetic process"/>
    <property type="evidence" value="ECO:0007669"/>
    <property type="project" value="UniProtKB-UniPathway"/>
</dbReference>
<evidence type="ECO:0000259" key="5">
    <source>
        <dbReference type="PROSITE" id="PS52004"/>
    </source>
</evidence>
<dbReference type="Proteomes" id="UP000295537">
    <property type="component" value="Unassembled WGS sequence"/>
</dbReference>
<dbReference type="SUPFAM" id="SSF53901">
    <property type="entry name" value="Thiolase-like"/>
    <property type="match status" value="2"/>
</dbReference>
<dbReference type="EMBL" id="SLXJ01000002">
    <property type="protein sequence ID" value="TCP18437.1"/>
    <property type="molecule type" value="Genomic_DNA"/>
</dbReference>
<evidence type="ECO:0000256" key="4">
    <source>
        <dbReference type="RuleBase" id="RU003694"/>
    </source>
</evidence>
<dbReference type="PANTHER" id="PTHR11712">
    <property type="entry name" value="POLYKETIDE SYNTHASE-RELATED"/>
    <property type="match status" value="1"/>
</dbReference>
<dbReference type="InterPro" id="IPR018201">
    <property type="entry name" value="Ketoacyl_synth_AS"/>
</dbReference>
<dbReference type="CDD" id="cd00834">
    <property type="entry name" value="KAS_I_II"/>
    <property type="match status" value="1"/>
</dbReference>
<evidence type="ECO:0000256" key="2">
    <source>
        <dbReference type="ARBA" id="ARBA00008467"/>
    </source>
</evidence>
<sequence length="406" mass="44175">MNYIKKERIVITGLGPVCGLGIGKDKYFQSLVNGVNSVKETTSINIDNYSHRFSSEVDSLEFEKYSSNFQEYNKATKYILLATQLAILDAQLKLSDLKGEPIGCFIGTTDGESQALDLFVKNRLINNNSLCSQKLTDITHGKISKHVRSYIGSSGPAYTIGNACSASNAAIISGFEYLQNSESNFAVCGGVDLLCRKTFSIFHRLSAISDKVCMPFDINRKGIIPSEGANILILEKLSSAIKRGANIYGEIAGYSMNCDANHMTNLNSERIAQCMSNCLRLAGLSPSDVDYICMHGTGTKANDYNEYLAIKSVFKENIPNCGSIKSMLGHSMGASAGFGAIACLFALEYGIPPTINLTTQDPEIELNIPIKFIPKKVNVALNDAFAFGGNNSIIAFKKVNLDENLY</sequence>
<dbReference type="Pfam" id="PF00109">
    <property type="entry name" value="ketoacyl-synt"/>
    <property type="match status" value="1"/>
</dbReference>
<dbReference type="InterPro" id="IPR020841">
    <property type="entry name" value="PKS_Beta-ketoAc_synthase_dom"/>
</dbReference>
<dbReference type="PANTHER" id="PTHR11712:SF336">
    <property type="entry name" value="3-OXOACYL-[ACYL-CARRIER-PROTEIN] SYNTHASE, MITOCHONDRIAL"/>
    <property type="match status" value="1"/>
</dbReference>
<organism evidence="6 7">
    <name type="scientific">Nicoletella semolina</name>
    <dbReference type="NCBI Taxonomy" id="271160"/>
    <lineage>
        <taxon>Bacteria</taxon>
        <taxon>Pseudomonadati</taxon>
        <taxon>Pseudomonadota</taxon>
        <taxon>Gammaproteobacteria</taxon>
        <taxon>Pasteurellales</taxon>
        <taxon>Pasteurellaceae</taxon>
        <taxon>Nicoletella</taxon>
    </lineage>
</organism>
<comment type="similarity">
    <text evidence="2 4">Belongs to the thiolase-like superfamily. Beta-ketoacyl-ACP synthases family.</text>
</comment>
<protein>
    <submittedName>
        <fullName evidence="6">3-oxoacyl-[acyl-carrier-protein] synthase II</fullName>
    </submittedName>
</protein>
<dbReference type="InterPro" id="IPR016039">
    <property type="entry name" value="Thiolase-like"/>
</dbReference>
<name>A0A4R2NBH8_9PAST</name>
<accession>A0A4R2NBH8</accession>
<dbReference type="InterPro" id="IPR014030">
    <property type="entry name" value="Ketoacyl_synth_N"/>
</dbReference>
<comment type="caution">
    <text evidence="6">The sequence shown here is derived from an EMBL/GenBank/DDBJ whole genome shotgun (WGS) entry which is preliminary data.</text>
</comment>
<dbReference type="PROSITE" id="PS52004">
    <property type="entry name" value="KS3_2"/>
    <property type="match status" value="1"/>
</dbReference>